<feature type="region of interest" description="Disordered" evidence="1">
    <location>
        <begin position="29"/>
        <end position="75"/>
    </location>
</feature>
<feature type="compositionally biased region" description="Basic and acidic residues" evidence="1">
    <location>
        <begin position="50"/>
        <end position="61"/>
    </location>
</feature>
<evidence type="ECO:0000256" key="1">
    <source>
        <dbReference type="SAM" id="MobiDB-lite"/>
    </source>
</evidence>
<comment type="caution">
    <text evidence="2">The sequence shown here is derived from an EMBL/GenBank/DDBJ whole genome shotgun (WGS) entry which is preliminary data.</text>
</comment>
<evidence type="ECO:0000313" key="3">
    <source>
        <dbReference type="Proteomes" id="UP000299084"/>
    </source>
</evidence>
<keyword evidence="3" id="KW-1185">Reference proteome</keyword>
<accession>A0A5N4DPU9</accession>
<dbReference type="Proteomes" id="UP000299084">
    <property type="component" value="Unassembled WGS sequence"/>
</dbReference>
<reference evidence="2 3" key="2">
    <citation type="journal article" date="2019" name="Mol. Ecol. Resour.">
        <title>Improving Illumina assemblies with Hi-C and long reads: an example with the North African dromedary.</title>
        <authorList>
            <person name="Elbers J.P."/>
            <person name="Rogers M.F."/>
            <person name="Perelman P.L."/>
            <person name="Proskuryakova A.A."/>
            <person name="Serdyukova N.A."/>
            <person name="Johnson W.E."/>
            <person name="Horin P."/>
            <person name="Corander J."/>
            <person name="Murphy D."/>
            <person name="Burger P.A."/>
        </authorList>
    </citation>
    <scope>NUCLEOTIDE SEQUENCE [LARGE SCALE GENOMIC DNA]</scope>
    <source>
        <strain evidence="2">Drom800</strain>
        <tissue evidence="2">Blood</tissue>
    </source>
</reference>
<sequence>MGVAHPLQYDDVAVCELSHSQGPPCPCESAFSTHSRGTTAPLSPPSQRPKLAEKAQIKERGQCSPNLGREWTSWR</sequence>
<protein>
    <submittedName>
        <fullName evidence="2">Uncharacterized protein</fullName>
    </submittedName>
</protein>
<name>A0A5N4DPU9_CAMDR</name>
<evidence type="ECO:0000313" key="2">
    <source>
        <dbReference type="EMBL" id="KAB1273141.1"/>
    </source>
</evidence>
<organism evidence="2 3">
    <name type="scientific">Camelus dromedarius</name>
    <name type="common">Dromedary</name>
    <name type="synonym">Arabian camel</name>
    <dbReference type="NCBI Taxonomy" id="9838"/>
    <lineage>
        <taxon>Eukaryota</taxon>
        <taxon>Metazoa</taxon>
        <taxon>Chordata</taxon>
        <taxon>Craniata</taxon>
        <taxon>Vertebrata</taxon>
        <taxon>Euteleostomi</taxon>
        <taxon>Mammalia</taxon>
        <taxon>Eutheria</taxon>
        <taxon>Laurasiatheria</taxon>
        <taxon>Artiodactyla</taxon>
        <taxon>Tylopoda</taxon>
        <taxon>Camelidae</taxon>
        <taxon>Camelus</taxon>
    </lineage>
</organism>
<gene>
    <name evidence="2" type="ORF">Cadr_000012035</name>
</gene>
<reference evidence="2" key="1">
    <citation type="submission" date="2014-12" db="EMBL/GenBank/DDBJ databases">
        <authorList>
            <person name="Fitak R."/>
            <person name="Mohandesan E."/>
            <person name="Burger P.A."/>
            <person name="Jukka C."/>
        </authorList>
    </citation>
    <scope>NUCLEOTIDE SEQUENCE</scope>
    <source>
        <strain evidence="2">Drom800</strain>
        <tissue evidence="2">Blood</tissue>
    </source>
</reference>
<proteinExistence type="predicted"/>
<dbReference type="EMBL" id="JWIN03000009">
    <property type="protein sequence ID" value="KAB1273142.1"/>
    <property type="molecule type" value="Genomic_DNA"/>
</dbReference>
<dbReference type="AlphaFoldDB" id="A0A5N4DPU9"/>
<dbReference type="EMBL" id="JWIN03000009">
    <property type="protein sequence ID" value="KAB1273141.1"/>
    <property type="molecule type" value="Genomic_DNA"/>
</dbReference>
<feature type="compositionally biased region" description="Polar residues" evidence="1">
    <location>
        <begin position="30"/>
        <end position="41"/>
    </location>
</feature>